<sequence length="197" mass="20991">MMNILTPALAAACFCLPIAALADCPKSGDLAGGIEIRYADGAVETYRQVAPNLVTAVFDAPGSPGSAAESLLAQGIYLIQTQDLVNGMPDLQTRTTYTYPLPPGAMPEPQPGGGWAAMVRAEDSTGVDETRHDMRFEAETRLVIGACSYRMIPIEVRYDGDGELLHYLPELGIAPVGAWGVGEARDMMRYVSIGAVR</sequence>
<evidence type="ECO:0000313" key="2">
    <source>
        <dbReference type="EMBL" id="AHM04833.1"/>
    </source>
</evidence>
<proteinExistence type="predicted"/>
<feature type="chain" id="PRO_5004912820" description="Lipoprotein" evidence="1">
    <location>
        <begin position="23"/>
        <end position="197"/>
    </location>
</feature>
<dbReference type="HOGENOM" id="CLU_117164_0_0_5"/>
<dbReference type="STRING" id="1294273.roselon_02512"/>
<organism evidence="2 3">
    <name type="scientific">Roseicyclus elongatus DSM 19469</name>
    <dbReference type="NCBI Taxonomy" id="1294273"/>
    <lineage>
        <taxon>Bacteria</taxon>
        <taxon>Pseudomonadati</taxon>
        <taxon>Pseudomonadota</taxon>
        <taxon>Alphaproteobacteria</taxon>
        <taxon>Rhodobacterales</taxon>
        <taxon>Roseobacteraceae</taxon>
        <taxon>Roseicyclus</taxon>
    </lineage>
</organism>
<evidence type="ECO:0000313" key="3">
    <source>
        <dbReference type="Proteomes" id="UP000019593"/>
    </source>
</evidence>
<evidence type="ECO:0008006" key="4">
    <source>
        <dbReference type="Google" id="ProtNLM"/>
    </source>
</evidence>
<dbReference type="Proteomes" id="UP000019593">
    <property type="component" value="Chromosome"/>
</dbReference>
<name>W8RUC4_9RHOB</name>
<keyword evidence="1" id="KW-0732">Signal</keyword>
<dbReference type="EMBL" id="CP004372">
    <property type="protein sequence ID" value="AHM04833.1"/>
    <property type="molecule type" value="Genomic_DNA"/>
</dbReference>
<gene>
    <name evidence="2" type="ORF">roselon_02512</name>
</gene>
<keyword evidence="3" id="KW-1185">Reference proteome</keyword>
<dbReference type="KEGG" id="red:roselon_02512"/>
<dbReference type="eggNOG" id="ENOG50330RW">
    <property type="taxonomic scope" value="Bacteria"/>
</dbReference>
<reference evidence="2 3" key="1">
    <citation type="submission" date="2013-03" db="EMBL/GenBank/DDBJ databases">
        <authorList>
            <person name="Fiebig A."/>
            <person name="Goeker M."/>
            <person name="Klenk H.-P.P."/>
        </authorList>
    </citation>
    <scope>NUCLEOTIDE SEQUENCE [LARGE SCALE GENOMIC DNA]</scope>
    <source>
        <strain evidence="3">DSM 19469</strain>
    </source>
</reference>
<evidence type="ECO:0000256" key="1">
    <source>
        <dbReference type="SAM" id="SignalP"/>
    </source>
</evidence>
<protein>
    <recommendedName>
        <fullName evidence="4">Lipoprotein</fullName>
    </recommendedName>
</protein>
<dbReference type="AlphaFoldDB" id="W8RUC4"/>
<accession>W8RUC4</accession>
<feature type="signal peptide" evidence="1">
    <location>
        <begin position="1"/>
        <end position="22"/>
    </location>
</feature>